<protein>
    <submittedName>
        <fullName evidence="5">Sensory transduction protein RegX3</fullName>
    </submittedName>
</protein>
<evidence type="ECO:0000256" key="3">
    <source>
        <dbReference type="SAM" id="MobiDB-lite"/>
    </source>
</evidence>
<dbReference type="PANTHER" id="PTHR48111:SF50">
    <property type="entry name" value="KDP OPERON TRANSCRIPTIONAL REGULATORY PROTEIN KDPE"/>
    <property type="match status" value="1"/>
</dbReference>
<dbReference type="Proteomes" id="UP001174909">
    <property type="component" value="Unassembled WGS sequence"/>
</dbReference>
<dbReference type="Gene3D" id="6.10.250.690">
    <property type="match status" value="1"/>
</dbReference>
<dbReference type="GO" id="GO:0000156">
    <property type="term" value="F:phosphorelay response regulator activity"/>
    <property type="evidence" value="ECO:0007669"/>
    <property type="project" value="TreeGrafter"/>
</dbReference>
<dbReference type="PANTHER" id="PTHR48111">
    <property type="entry name" value="REGULATOR OF RPOS"/>
    <property type="match status" value="1"/>
</dbReference>
<keyword evidence="6" id="KW-1185">Reference proteome</keyword>
<proteinExistence type="predicted"/>
<dbReference type="SMART" id="SM00862">
    <property type="entry name" value="Trans_reg_C"/>
    <property type="match status" value="1"/>
</dbReference>
<feature type="DNA-binding region" description="OmpR/PhoB-type" evidence="2">
    <location>
        <begin position="30"/>
        <end position="129"/>
    </location>
</feature>
<dbReference type="AlphaFoldDB" id="A0AA35SHC0"/>
<dbReference type="InterPro" id="IPR016032">
    <property type="entry name" value="Sig_transdc_resp-reg_C-effctor"/>
</dbReference>
<dbReference type="EMBL" id="CASHTH010002406">
    <property type="protein sequence ID" value="CAI8029419.1"/>
    <property type="molecule type" value="Genomic_DNA"/>
</dbReference>
<reference evidence="5" key="1">
    <citation type="submission" date="2023-03" db="EMBL/GenBank/DDBJ databases">
        <authorList>
            <person name="Steffen K."/>
            <person name="Cardenas P."/>
        </authorList>
    </citation>
    <scope>NUCLEOTIDE SEQUENCE</scope>
</reference>
<gene>
    <name evidence="5" type="ORF">GBAR_LOCUS16714</name>
</gene>
<sequence>MVKPFSPFELIARIKATLRRLTVGGEITGNKTFQSGDVLINFDERIVYVSGQPIQLTATEYRLLTELSNSAGKVLIQDVLLQRVWGPEYSGEPQLLRSYIKSLRQKLGDNARNPSYIFTEHGIGYRMAKSNPMANLPGPLSSEPSSTEGAAQRSKPALLRNSPRLRYFAQRQEFSS</sequence>
<feature type="region of interest" description="Disordered" evidence="3">
    <location>
        <begin position="134"/>
        <end position="159"/>
    </location>
</feature>
<dbReference type="GO" id="GO:0032993">
    <property type="term" value="C:protein-DNA complex"/>
    <property type="evidence" value="ECO:0007669"/>
    <property type="project" value="TreeGrafter"/>
</dbReference>
<dbReference type="SUPFAM" id="SSF46894">
    <property type="entry name" value="C-terminal effector domain of the bipartite response regulators"/>
    <property type="match status" value="1"/>
</dbReference>
<evidence type="ECO:0000313" key="6">
    <source>
        <dbReference type="Proteomes" id="UP001174909"/>
    </source>
</evidence>
<dbReference type="CDD" id="cd00383">
    <property type="entry name" value="trans_reg_C"/>
    <property type="match status" value="1"/>
</dbReference>
<comment type="caution">
    <text evidence="5">The sequence shown here is derived from an EMBL/GenBank/DDBJ whole genome shotgun (WGS) entry which is preliminary data.</text>
</comment>
<evidence type="ECO:0000313" key="5">
    <source>
        <dbReference type="EMBL" id="CAI8029419.1"/>
    </source>
</evidence>
<evidence type="ECO:0000259" key="4">
    <source>
        <dbReference type="PROSITE" id="PS51755"/>
    </source>
</evidence>
<evidence type="ECO:0000256" key="1">
    <source>
        <dbReference type="ARBA" id="ARBA00023125"/>
    </source>
</evidence>
<feature type="domain" description="OmpR/PhoB-type" evidence="4">
    <location>
        <begin position="30"/>
        <end position="129"/>
    </location>
</feature>
<dbReference type="InterPro" id="IPR036388">
    <property type="entry name" value="WH-like_DNA-bd_sf"/>
</dbReference>
<organism evidence="5 6">
    <name type="scientific">Geodia barretti</name>
    <name type="common">Barrett's horny sponge</name>
    <dbReference type="NCBI Taxonomy" id="519541"/>
    <lineage>
        <taxon>Eukaryota</taxon>
        <taxon>Metazoa</taxon>
        <taxon>Porifera</taxon>
        <taxon>Demospongiae</taxon>
        <taxon>Heteroscleromorpha</taxon>
        <taxon>Tetractinellida</taxon>
        <taxon>Astrophorina</taxon>
        <taxon>Geodiidae</taxon>
        <taxon>Geodia</taxon>
    </lineage>
</organism>
<dbReference type="PROSITE" id="PS51755">
    <property type="entry name" value="OMPR_PHOB"/>
    <property type="match status" value="1"/>
</dbReference>
<dbReference type="GO" id="GO:0000976">
    <property type="term" value="F:transcription cis-regulatory region binding"/>
    <property type="evidence" value="ECO:0007669"/>
    <property type="project" value="TreeGrafter"/>
</dbReference>
<dbReference type="InterPro" id="IPR001867">
    <property type="entry name" value="OmpR/PhoB-type_DNA-bd"/>
</dbReference>
<keyword evidence="1 2" id="KW-0238">DNA-binding</keyword>
<evidence type="ECO:0000256" key="2">
    <source>
        <dbReference type="PROSITE-ProRule" id="PRU01091"/>
    </source>
</evidence>
<dbReference type="GO" id="GO:0005829">
    <property type="term" value="C:cytosol"/>
    <property type="evidence" value="ECO:0007669"/>
    <property type="project" value="TreeGrafter"/>
</dbReference>
<dbReference type="Gene3D" id="1.10.10.10">
    <property type="entry name" value="Winged helix-like DNA-binding domain superfamily/Winged helix DNA-binding domain"/>
    <property type="match status" value="1"/>
</dbReference>
<name>A0AA35SHC0_GEOBA</name>
<dbReference type="Pfam" id="PF00486">
    <property type="entry name" value="Trans_reg_C"/>
    <property type="match status" value="1"/>
</dbReference>
<dbReference type="GO" id="GO:0006355">
    <property type="term" value="P:regulation of DNA-templated transcription"/>
    <property type="evidence" value="ECO:0007669"/>
    <property type="project" value="InterPro"/>
</dbReference>
<accession>A0AA35SHC0</accession>
<dbReference type="InterPro" id="IPR039420">
    <property type="entry name" value="WalR-like"/>
</dbReference>